<evidence type="ECO:0000256" key="8">
    <source>
        <dbReference type="ARBA" id="ARBA00023180"/>
    </source>
</evidence>
<evidence type="ECO:0000256" key="4">
    <source>
        <dbReference type="ARBA" id="ARBA00022622"/>
    </source>
</evidence>
<dbReference type="InterPro" id="IPR000782">
    <property type="entry name" value="FAS1_domain"/>
</dbReference>
<feature type="signal peptide" evidence="11">
    <location>
        <begin position="1"/>
        <end position="25"/>
    </location>
</feature>
<keyword evidence="7" id="KW-0472">Membrane</keyword>
<dbReference type="OrthoDB" id="286301at2759"/>
<comment type="function">
    <text evidence="9">May be a cell surface adhesion protein.</text>
</comment>
<evidence type="ECO:0000256" key="5">
    <source>
        <dbReference type="ARBA" id="ARBA00022729"/>
    </source>
</evidence>
<dbReference type="InterPro" id="IPR036378">
    <property type="entry name" value="FAS1_dom_sf"/>
</dbReference>
<keyword evidence="8" id="KW-0325">Glycoprotein</keyword>
<dbReference type="AlphaFoldDB" id="A0A9Q0C545"/>
<keyword evidence="5 11" id="KW-0732">Signal</keyword>
<evidence type="ECO:0000256" key="7">
    <source>
        <dbReference type="ARBA" id="ARBA00023136"/>
    </source>
</evidence>
<evidence type="ECO:0000256" key="1">
    <source>
        <dbReference type="ARBA" id="ARBA00004609"/>
    </source>
</evidence>
<evidence type="ECO:0000256" key="11">
    <source>
        <dbReference type="SAM" id="SignalP"/>
    </source>
</evidence>
<dbReference type="PROSITE" id="PS50213">
    <property type="entry name" value="FAS1"/>
    <property type="match status" value="1"/>
</dbReference>
<keyword evidence="3" id="KW-1003">Cell membrane</keyword>
<evidence type="ECO:0000256" key="3">
    <source>
        <dbReference type="ARBA" id="ARBA00022475"/>
    </source>
</evidence>
<keyword evidence="4" id="KW-0449">Lipoprotein</keyword>
<dbReference type="FunFam" id="2.30.180.10:FF:000006">
    <property type="entry name" value="Fasciclin-like arabinogalactan protein 11"/>
    <property type="match status" value="1"/>
</dbReference>
<dbReference type="PANTHER" id="PTHR32077:SF54">
    <property type="entry name" value="FASCICLIN-LIKE ARABINOGALACTAN PROTEIN 13-RELATED"/>
    <property type="match status" value="1"/>
</dbReference>
<dbReference type="SUPFAM" id="SSF82153">
    <property type="entry name" value="FAS1 domain"/>
    <property type="match status" value="1"/>
</dbReference>
<keyword evidence="14" id="KW-1185">Reference proteome</keyword>
<dbReference type="InterPro" id="IPR045003">
    <property type="entry name" value="FLA_A"/>
</dbReference>
<keyword evidence="6" id="KW-0654">Proteoglycan</keyword>
<evidence type="ECO:0000259" key="12">
    <source>
        <dbReference type="PROSITE" id="PS50213"/>
    </source>
</evidence>
<organism evidence="13 14">
    <name type="scientific">Rhynchospora breviuscula</name>
    <dbReference type="NCBI Taxonomy" id="2022672"/>
    <lineage>
        <taxon>Eukaryota</taxon>
        <taxon>Viridiplantae</taxon>
        <taxon>Streptophyta</taxon>
        <taxon>Embryophyta</taxon>
        <taxon>Tracheophyta</taxon>
        <taxon>Spermatophyta</taxon>
        <taxon>Magnoliopsida</taxon>
        <taxon>Liliopsida</taxon>
        <taxon>Poales</taxon>
        <taxon>Cyperaceae</taxon>
        <taxon>Cyperoideae</taxon>
        <taxon>Rhynchosporeae</taxon>
        <taxon>Rhynchospora</taxon>
    </lineage>
</organism>
<proteinExistence type="inferred from homology"/>
<dbReference type="GO" id="GO:0098552">
    <property type="term" value="C:side of membrane"/>
    <property type="evidence" value="ECO:0007669"/>
    <property type="project" value="UniProtKB-KW"/>
</dbReference>
<dbReference type="Gene3D" id="2.30.180.10">
    <property type="entry name" value="FAS1 domain"/>
    <property type="match status" value="1"/>
</dbReference>
<name>A0A9Q0C545_9POAL</name>
<feature type="domain" description="FAS1" evidence="12">
    <location>
        <begin position="36"/>
        <end position="179"/>
    </location>
</feature>
<evidence type="ECO:0000256" key="10">
    <source>
        <dbReference type="SAM" id="MobiDB-lite"/>
    </source>
</evidence>
<comment type="similarity">
    <text evidence="2">Belongs to the fasciclin-like AGP family.</text>
</comment>
<dbReference type="SMART" id="SM00554">
    <property type="entry name" value="FAS1"/>
    <property type="match status" value="1"/>
</dbReference>
<dbReference type="Pfam" id="PF02469">
    <property type="entry name" value="Fasciclin"/>
    <property type="match status" value="1"/>
</dbReference>
<dbReference type="Proteomes" id="UP001151287">
    <property type="component" value="Unassembled WGS sequence"/>
</dbReference>
<protein>
    <recommendedName>
        <fullName evidence="12">FAS1 domain-containing protein</fullName>
    </recommendedName>
</protein>
<reference evidence="13" key="1">
    <citation type="journal article" date="2022" name="Cell">
        <title>Repeat-based holocentromeres influence genome architecture and karyotype evolution.</title>
        <authorList>
            <person name="Hofstatter P.G."/>
            <person name="Thangavel G."/>
            <person name="Lux T."/>
            <person name="Neumann P."/>
            <person name="Vondrak T."/>
            <person name="Novak P."/>
            <person name="Zhang M."/>
            <person name="Costa L."/>
            <person name="Castellani M."/>
            <person name="Scott A."/>
            <person name="Toegelov H."/>
            <person name="Fuchs J."/>
            <person name="Mata-Sucre Y."/>
            <person name="Dias Y."/>
            <person name="Vanzela A.L.L."/>
            <person name="Huettel B."/>
            <person name="Almeida C.C.S."/>
            <person name="Simkova H."/>
            <person name="Souza G."/>
            <person name="Pedrosa-Harand A."/>
            <person name="Macas J."/>
            <person name="Mayer K.F.X."/>
            <person name="Houben A."/>
            <person name="Marques A."/>
        </authorList>
    </citation>
    <scope>NUCLEOTIDE SEQUENCE</scope>
    <source>
        <strain evidence="13">RhyBre1mFocal</strain>
    </source>
</reference>
<keyword evidence="4" id="KW-0336">GPI-anchor</keyword>
<evidence type="ECO:0000256" key="9">
    <source>
        <dbReference type="ARBA" id="ARBA00024686"/>
    </source>
</evidence>
<dbReference type="GO" id="GO:0005886">
    <property type="term" value="C:plasma membrane"/>
    <property type="evidence" value="ECO:0007669"/>
    <property type="project" value="UniProtKB-SubCell"/>
</dbReference>
<sequence>MAALLNSFLFISLSLLIFTTAPTLAQSVAPGPTAPPNNITAILEAGGQYTTFIRLLTSTRVDVQLNSQLNNSFNGLTCFAPTDNAFNQLPAGTLNKLTEQEQIEVVLFHVLPRFYTMAMFATTSNPVNTQASGSDGADTLNIISSTSQVNISTGVVNTTITNTLSSSFPLAMYSVDKVLLPYSIFGAKPPAPAPSPKAAKSSNKTPSSAKAPSSSESAGGTGDSNSGINSKGRAMQWTTSFVGLILTSVIFRIF</sequence>
<gene>
    <name evidence="13" type="ORF">LUZ63_018850</name>
</gene>
<feature type="compositionally biased region" description="Low complexity" evidence="10">
    <location>
        <begin position="196"/>
        <end position="218"/>
    </location>
</feature>
<comment type="subcellular location">
    <subcellularLocation>
        <location evidence="1">Cell membrane</location>
        <topology evidence="1">Lipid-anchor</topology>
        <topology evidence="1">GPI-anchor</topology>
    </subcellularLocation>
</comment>
<dbReference type="GO" id="GO:0009834">
    <property type="term" value="P:plant-type secondary cell wall biogenesis"/>
    <property type="evidence" value="ECO:0007669"/>
    <property type="project" value="UniProtKB-ARBA"/>
</dbReference>
<accession>A0A9Q0C545</accession>
<feature type="region of interest" description="Disordered" evidence="10">
    <location>
        <begin position="191"/>
        <end position="231"/>
    </location>
</feature>
<dbReference type="PANTHER" id="PTHR32077">
    <property type="entry name" value="FASCICLIN-LIKE ARABINOGALACTAN PROTEIN"/>
    <property type="match status" value="1"/>
</dbReference>
<evidence type="ECO:0000313" key="13">
    <source>
        <dbReference type="EMBL" id="KAJ1687460.1"/>
    </source>
</evidence>
<evidence type="ECO:0000256" key="2">
    <source>
        <dbReference type="ARBA" id="ARBA00007843"/>
    </source>
</evidence>
<comment type="caution">
    <text evidence="13">The sequence shown here is derived from an EMBL/GenBank/DDBJ whole genome shotgun (WGS) entry which is preliminary data.</text>
</comment>
<feature type="chain" id="PRO_5040481039" description="FAS1 domain-containing protein" evidence="11">
    <location>
        <begin position="26"/>
        <end position="254"/>
    </location>
</feature>
<evidence type="ECO:0000313" key="14">
    <source>
        <dbReference type="Proteomes" id="UP001151287"/>
    </source>
</evidence>
<evidence type="ECO:0000256" key="6">
    <source>
        <dbReference type="ARBA" id="ARBA00022974"/>
    </source>
</evidence>
<dbReference type="EMBL" id="JAMQYH010000005">
    <property type="protein sequence ID" value="KAJ1687460.1"/>
    <property type="molecule type" value="Genomic_DNA"/>
</dbReference>